<evidence type="ECO:0000259" key="11">
    <source>
        <dbReference type="Pfam" id="PF00999"/>
    </source>
</evidence>
<keyword evidence="8 10" id="KW-0472">Membrane</keyword>
<dbReference type="PANTHER" id="PTHR32468:SF35">
    <property type="entry name" value="CATION_H+ EXCHANGER DOMAIN-CONTAINING PROTEIN"/>
    <property type="match status" value="1"/>
</dbReference>
<evidence type="ECO:0000256" key="4">
    <source>
        <dbReference type="ARBA" id="ARBA00022692"/>
    </source>
</evidence>
<evidence type="ECO:0008006" key="16">
    <source>
        <dbReference type="Google" id="ProtNLM"/>
    </source>
</evidence>
<feature type="transmembrane region" description="Helical" evidence="10">
    <location>
        <begin position="258"/>
        <end position="278"/>
    </location>
</feature>
<dbReference type="Pfam" id="PF00999">
    <property type="entry name" value="Na_H_Exchanger"/>
    <property type="match status" value="1"/>
</dbReference>
<proteinExistence type="inferred from homology"/>
<feature type="transmembrane region" description="Helical" evidence="10">
    <location>
        <begin position="376"/>
        <end position="401"/>
    </location>
</feature>
<accession>A0AAW2D051</accession>
<dbReference type="EMBL" id="JAZDWU010000005">
    <property type="protein sequence ID" value="KAL0003454.1"/>
    <property type="molecule type" value="Genomic_DNA"/>
</dbReference>
<evidence type="ECO:0000259" key="12">
    <source>
        <dbReference type="Pfam" id="PF23256"/>
    </source>
</evidence>
<gene>
    <name evidence="14" type="ORF">SO802_017235</name>
</gene>
<dbReference type="InterPro" id="IPR057291">
    <property type="entry name" value="CHX17_2nd"/>
</dbReference>
<evidence type="ECO:0000256" key="3">
    <source>
        <dbReference type="ARBA" id="ARBA00022538"/>
    </source>
</evidence>
<name>A0AAW2D051_9ROSI</name>
<evidence type="ECO:0000313" key="15">
    <source>
        <dbReference type="Proteomes" id="UP001459277"/>
    </source>
</evidence>
<dbReference type="InterPro" id="IPR006153">
    <property type="entry name" value="Cation/H_exchanger_TM"/>
</dbReference>
<keyword evidence="6 10" id="KW-1133">Transmembrane helix</keyword>
<dbReference type="Proteomes" id="UP001459277">
    <property type="component" value="Unassembled WGS sequence"/>
</dbReference>
<evidence type="ECO:0000313" key="14">
    <source>
        <dbReference type="EMBL" id="KAL0003454.1"/>
    </source>
</evidence>
<evidence type="ECO:0000256" key="6">
    <source>
        <dbReference type="ARBA" id="ARBA00022989"/>
    </source>
</evidence>
<evidence type="ECO:0000256" key="2">
    <source>
        <dbReference type="ARBA" id="ARBA00022448"/>
    </source>
</evidence>
<feature type="domain" description="Cation/H(+) antiporter C-terminal" evidence="13">
    <location>
        <begin position="657"/>
        <end position="796"/>
    </location>
</feature>
<dbReference type="PANTHER" id="PTHR32468">
    <property type="entry name" value="CATION/H + ANTIPORTER"/>
    <property type="match status" value="1"/>
</dbReference>
<evidence type="ECO:0000256" key="7">
    <source>
        <dbReference type="ARBA" id="ARBA00023065"/>
    </source>
</evidence>
<evidence type="ECO:0000256" key="9">
    <source>
        <dbReference type="ARBA" id="ARBA00038341"/>
    </source>
</evidence>
<keyword evidence="3" id="KW-0633">Potassium transport</keyword>
<feature type="transmembrane region" description="Helical" evidence="10">
    <location>
        <begin position="299"/>
        <end position="318"/>
    </location>
</feature>
<dbReference type="GO" id="GO:1902600">
    <property type="term" value="P:proton transmembrane transport"/>
    <property type="evidence" value="ECO:0007669"/>
    <property type="project" value="InterPro"/>
</dbReference>
<feature type="domain" description="Cation/H(+) antiporter central" evidence="12">
    <location>
        <begin position="519"/>
        <end position="641"/>
    </location>
</feature>
<keyword evidence="5" id="KW-0630">Potassium</keyword>
<dbReference type="InterPro" id="IPR050794">
    <property type="entry name" value="CPA2_transporter"/>
</dbReference>
<feature type="transmembrane region" description="Helical" evidence="10">
    <location>
        <begin position="228"/>
        <end position="252"/>
    </location>
</feature>
<protein>
    <recommendedName>
        <fullName evidence="16">Cation/H+ exchanger domain-containing protein</fullName>
    </recommendedName>
</protein>
<dbReference type="GO" id="GO:0012505">
    <property type="term" value="C:endomembrane system"/>
    <property type="evidence" value="ECO:0007669"/>
    <property type="project" value="TreeGrafter"/>
</dbReference>
<organism evidence="14 15">
    <name type="scientific">Lithocarpus litseifolius</name>
    <dbReference type="NCBI Taxonomy" id="425828"/>
    <lineage>
        <taxon>Eukaryota</taxon>
        <taxon>Viridiplantae</taxon>
        <taxon>Streptophyta</taxon>
        <taxon>Embryophyta</taxon>
        <taxon>Tracheophyta</taxon>
        <taxon>Spermatophyta</taxon>
        <taxon>Magnoliopsida</taxon>
        <taxon>eudicotyledons</taxon>
        <taxon>Gunneridae</taxon>
        <taxon>Pentapetalae</taxon>
        <taxon>rosids</taxon>
        <taxon>fabids</taxon>
        <taxon>Fagales</taxon>
        <taxon>Fagaceae</taxon>
        <taxon>Lithocarpus</taxon>
    </lineage>
</organism>
<feature type="domain" description="Cation/H+ exchanger transmembrane" evidence="11">
    <location>
        <begin position="78"/>
        <end position="458"/>
    </location>
</feature>
<feature type="transmembrane region" description="Helical" evidence="10">
    <location>
        <begin position="162"/>
        <end position="183"/>
    </location>
</feature>
<sequence>MAIQGIQGSIFFFDPPWKQITMNSTLQSNHSVADMVLSVGGKTLVCHDPLVVSETIVWLRGNPILSPTSLLLVQLSLIALVSILINSCLRPLGQSSVVSQIFGGMLFGPSLLGNKEAFSATLFPLRGSMVIETVATFGLMFFLFTVGVTMDPVTMIRPGKKAMAIALSSFFSTLVVCGSLAFIFSQHFVIEDQHWLTLIALSQSFTAFPVVACLLTELKMLTCDIGRLALSTSMVCDALGISLTAITLSFAGNSNSKLTPLWSLGSLVALVAAVVYIVRPLLQRMIKRAPSEKPIGQSWICAIFLLILLMGFLSEIIGQHYVLGPLVFGIVVPEGPPLGASLVTKLDTLSSGVFYPSYLAISGLRTNIFKVHFQTFWVVAVIVLSGCMVKMCVVMVVAIYNEMPARDAFIVALIMNAKGVSELVLYNVWRNTQVLTDEGFSLAVIILTVLTAVITSLITIFYDSSGQYTAIKRSTIQHSHRQSDLRILVCIHSQENVCTIINLLEISHAPPETHISVIGIALVELEGRSQATLIPHEASGTEVPHTTGSDLIINALTHYELQSEGSASVEAFTSISPFEISHNDICRVAMDKRATIVIVPFHKQWAIDGTIESVNRGIKEMNLKVLERAPCSVGILIDRGVLNGSMSLVVGHPLYHVAVIYLGGVDDAESLAYGARMTDNEKVDLTVVRFLIFGAENTKDRKHESDLINEYREANAGNERFVIVEEVVRNGVDLSASIREMADCFDLILVGRHHQDSPLLYGLGDWSECPELGVIGDMLASPDLGITASVLVIQQQRMGWLAGVGDRDQYVHDVPLDEHTGGSWAISMDRTSSSTRLKI</sequence>
<evidence type="ECO:0000256" key="1">
    <source>
        <dbReference type="ARBA" id="ARBA00004141"/>
    </source>
</evidence>
<dbReference type="AlphaFoldDB" id="A0AAW2D051"/>
<keyword evidence="2" id="KW-0813">Transport</keyword>
<reference evidence="14 15" key="1">
    <citation type="submission" date="2024-01" db="EMBL/GenBank/DDBJ databases">
        <title>A telomere-to-telomere, gap-free genome of sweet tea (Lithocarpus litseifolius).</title>
        <authorList>
            <person name="Zhou J."/>
        </authorList>
    </citation>
    <scope>NUCLEOTIDE SEQUENCE [LARGE SCALE GENOMIC DNA]</scope>
    <source>
        <strain evidence="14">Zhou-2022a</strain>
        <tissue evidence="14">Leaf</tissue>
    </source>
</reference>
<feature type="transmembrane region" description="Helical" evidence="10">
    <location>
        <begin position="195"/>
        <end position="216"/>
    </location>
</feature>
<dbReference type="Pfam" id="PF23256">
    <property type="entry name" value="CHX17_2nd"/>
    <property type="match status" value="1"/>
</dbReference>
<keyword evidence="7" id="KW-0406">Ion transport</keyword>
<feature type="transmembrane region" description="Helical" evidence="10">
    <location>
        <begin position="408"/>
        <end position="428"/>
    </location>
</feature>
<comment type="caution">
    <text evidence="14">The sequence shown here is derived from an EMBL/GenBank/DDBJ whole genome shotgun (WGS) entry which is preliminary data.</text>
</comment>
<dbReference type="GO" id="GO:0015297">
    <property type="term" value="F:antiporter activity"/>
    <property type="evidence" value="ECO:0007669"/>
    <property type="project" value="InterPro"/>
</dbReference>
<dbReference type="GO" id="GO:0016020">
    <property type="term" value="C:membrane"/>
    <property type="evidence" value="ECO:0007669"/>
    <property type="project" value="UniProtKB-SubCell"/>
</dbReference>
<dbReference type="GO" id="GO:0006813">
    <property type="term" value="P:potassium ion transport"/>
    <property type="evidence" value="ECO:0007669"/>
    <property type="project" value="UniProtKB-KW"/>
</dbReference>
<evidence type="ECO:0000256" key="8">
    <source>
        <dbReference type="ARBA" id="ARBA00023136"/>
    </source>
</evidence>
<dbReference type="Gene3D" id="1.20.1530.20">
    <property type="match status" value="1"/>
</dbReference>
<dbReference type="InterPro" id="IPR057290">
    <property type="entry name" value="CHX17_C"/>
</dbReference>
<dbReference type="Pfam" id="PF23259">
    <property type="entry name" value="CHX17_C"/>
    <property type="match status" value="1"/>
</dbReference>
<comment type="similarity">
    <text evidence="9">Belongs to the monovalent cation:proton antiporter 2 (CPA2) transporter (TC 2.A.37) family. CHX (TC 2.A.37.4) subfamily.</text>
</comment>
<feature type="transmembrane region" description="Helical" evidence="10">
    <location>
        <begin position="64"/>
        <end position="85"/>
    </location>
</feature>
<keyword evidence="15" id="KW-1185">Reference proteome</keyword>
<feature type="transmembrane region" description="Helical" evidence="10">
    <location>
        <begin position="133"/>
        <end position="150"/>
    </location>
</feature>
<evidence type="ECO:0000259" key="13">
    <source>
        <dbReference type="Pfam" id="PF23259"/>
    </source>
</evidence>
<feature type="transmembrane region" description="Helical" evidence="10">
    <location>
        <begin position="97"/>
        <end position="113"/>
    </location>
</feature>
<dbReference type="InterPro" id="IPR038770">
    <property type="entry name" value="Na+/solute_symporter_sf"/>
</dbReference>
<dbReference type="GO" id="GO:0006885">
    <property type="term" value="P:regulation of pH"/>
    <property type="evidence" value="ECO:0007669"/>
    <property type="project" value="TreeGrafter"/>
</dbReference>
<feature type="transmembrane region" description="Helical" evidence="10">
    <location>
        <begin position="440"/>
        <end position="462"/>
    </location>
</feature>
<evidence type="ECO:0000256" key="10">
    <source>
        <dbReference type="SAM" id="Phobius"/>
    </source>
</evidence>
<comment type="subcellular location">
    <subcellularLocation>
        <location evidence="1">Membrane</location>
        <topology evidence="1">Multi-pass membrane protein</topology>
    </subcellularLocation>
</comment>
<evidence type="ECO:0000256" key="5">
    <source>
        <dbReference type="ARBA" id="ARBA00022958"/>
    </source>
</evidence>
<keyword evidence="4 10" id="KW-0812">Transmembrane</keyword>